<protein>
    <submittedName>
        <fullName evidence="1">Uncharacterized protein</fullName>
    </submittedName>
</protein>
<sequence>MTPSLNMPGYLRRMASRWSSDYFLFLKLKELLFGTGFSSDSDVKTDAENWLNVQGRDFYHPGLNNSRCKCGENIFPKVNSMVGRKKQIFSEGKKLRKVKEKKLGREFYRGKYGMTGNSHVWSPVLGDHLGDKFGDFGDEIWDLKGAGIFSISLLAEEIRLNVLDDSMRRHGLPGETI</sequence>
<proteinExistence type="predicted"/>
<gene>
    <name evidence="1" type="ORF">AVEN_176232_1</name>
</gene>
<dbReference type="Proteomes" id="UP000499080">
    <property type="component" value="Unassembled WGS sequence"/>
</dbReference>
<dbReference type="AlphaFoldDB" id="A0A4Y2UJB2"/>
<name>A0A4Y2UJB2_ARAVE</name>
<dbReference type="OrthoDB" id="5326588at2759"/>
<organism evidence="1 2">
    <name type="scientific">Araneus ventricosus</name>
    <name type="common">Orbweaver spider</name>
    <name type="synonym">Epeira ventricosa</name>
    <dbReference type="NCBI Taxonomy" id="182803"/>
    <lineage>
        <taxon>Eukaryota</taxon>
        <taxon>Metazoa</taxon>
        <taxon>Ecdysozoa</taxon>
        <taxon>Arthropoda</taxon>
        <taxon>Chelicerata</taxon>
        <taxon>Arachnida</taxon>
        <taxon>Araneae</taxon>
        <taxon>Araneomorphae</taxon>
        <taxon>Entelegynae</taxon>
        <taxon>Araneoidea</taxon>
        <taxon>Araneidae</taxon>
        <taxon>Araneus</taxon>
    </lineage>
</organism>
<reference evidence="1 2" key="1">
    <citation type="journal article" date="2019" name="Sci. Rep.">
        <title>Orb-weaving spider Araneus ventricosus genome elucidates the spidroin gene catalogue.</title>
        <authorList>
            <person name="Kono N."/>
            <person name="Nakamura H."/>
            <person name="Ohtoshi R."/>
            <person name="Moran D.A.P."/>
            <person name="Shinohara A."/>
            <person name="Yoshida Y."/>
            <person name="Fujiwara M."/>
            <person name="Mori M."/>
            <person name="Tomita M."/>
            <person name="Arakawa K."/>
        </authorList>
    </citation>
    <scope>NUCLEOTIDE SEQUENCE [LARGE SCALE GENOMIC DNA]</scope>
</reference>
<keyword evidence="2" id="KW-1185">Reference proteome</keyword>
<evidence type="ECO:0000313" key="2">
    <source>
        <dbReference type="Proteomes" id="UP000499080"/>
    </source>
</evidence>
<evidence type="ECO:0000313" key="1">
    <source>
        <dbReference type="EMBL" id="GBO12292.1"/>
    </source>
</evidence>
<accession>A0A4Y2UJB2</accession>
<dbReference type="EMBL" id="BGPR01036878">
    <property type="protein sequence ID" value="GBO12292.1"/>
    <property type="molecule type" value="Genomic_DNA"/>
</dbReference>
<comment type="caution">
    <text evidence="1">The sequence shown here is derived from an EMBL/GenBank/DDBJ whole genome shotgun (WGS) entry which is preliminary data.</text>
</comment>